<dbReference type="SUPFAM" id="SSF55729">
    <property type="entry name" value="Acyl-CoA N-acyltransferases (Nat)"/>
    <property type="match status" value="1"/>
</dbReference>
<dbReference type="Pfam" id="PF13527">
    <property type="entry name" value="Acetyltransf_9"/>
    <property type="match status" value="1"/>
</dbReference>
<dbReference type="Proteomes" id="UP000229739">
    <property type="component" value="Unassembled WGS sequence"/>
</dbReference>
<dbReference type="AlphaFoldDB" id="A0A2M8G398"/>
<dbReference type="Gene3D" id="3.40.630.30">
    <property type="match status" value="1"/>
</dbReference>
<organism evidence="2 3">
    <name type="scientific">Candidatus Beckwithbacteria bacterium CG_4_9_14_0_2_um_filter_47_11</name>
    <dbReference type="NCBI Taxonomy" id="1974494"/>
    <lineage>
        <taxon>Bacteria</taxon>
        <taxon>Candidatus Beckwithiibacteriota</taxon>
    </lineage>
</organism>
<sequence>MEIKVIIQPDRKITQSVLYFQSRFMDWTNEDMKDQDDRYGSLPLAYVIAYEGKEIVGVINLLKRKINFKNKTIWLGGIGGVCTHADWRRQGIASKLLEKGLAELKQQGCYIALLCTDIKKLSQLYGPVGFVPLGRDYRATGLSGKIYLDSGGMIAPVNSPEIFRQVLDDKEILDIQGQDW</sequence>
<dbReference type="InterPro" id="IPR000182">
    <property type="entry name" value="GNAT_dom"/>
</dbReference>
<gene>
    <name evidence="2" type="ORF">CO018_03740</name>
</gene>
<reference evidence="3" key="1">
    <citation type="submission" date="2017-09" db="EMBL/GenBank/DDBJ databases">
        <title>Depth-based differentiation of microbial function through sediment-hosted aquifers and enrichment of novel symbionts in the deep terrestrial subsurface.</title>
        <authorList>
            <person name="Probst A.J."/>
            <person name="Ladd B."/>
            <person name="Jarett J.K."/>
            <person name="Geller-Mcgrath D.E."/>
            <person name="Sieber C.M.K."/>
            <person name="Emerson J.B."/>
            <person name="Anantharaman K."/>
            <person name="Thomas B.C."/>
            <person name="Malmstrom R."/>
            <person name="Stieglmeier M."/>
            <person name="Klingl A."/>
            <person name="Woyke T."/>
            <person name="Ryan C.M."/>
            <person name="Banfield J.F."/>
        </authorList>
    </citation>
    <scope>NUCLEOTIDE SEQUENCE [LARGE SCALE GENOMIC DNA]</scope>
</reference>
<dbReference type="PANTHER" id="PTHR37817:SF1">
    <property type="entry name" value="N-ACETYLTRANSFERASE EIS"/>
    <property type="match status" value="1"/>
</dbReference>
<proteinExistence type="predicted"/>
<evidence type="ECO:0000313" key="3">
    <source>
        <dbReference type="Proteomes" id="UP000229739"/>
    </source>
</evidence>
<dbReference type="GO" id="GO:0034069">
    <property type="term" value="F:aminoglycoside N-acetyltransferase activity"/>
    <property type="evidence" value="ECO:0007669"/>
    <property type="project" value="TreeGrafter"/>
</dbReference>
<evidence type="ECO:0000313" key="2">
    <source>
        <dbReference type="EMBL" id="PJC66109.1"/>
    </source>
</evidence>
<dbReference type="EMBL" id="PFQV01000064">
    <property type="protein sequence ID" value="PJC66109.1"/>
    <property type="molecule type" value="Genomic_DNA"/>
</dbReference>
<accession>A0A2M8G398</accession>
<name>A0A2M8G398_9BACT</name>
<protein>
    <recommendedName>
        <fullName evidence="1">N-acetyltransferase domain-containing protein</fullName>
    </recommendedName>
</protein>
<dbReference type="GO" id="GO:0030649">
    <property type="term" value="P:aminoglycoside antibiotic catabolic process"/>
    <property type="evidence" value="ECO:0007669"/>
    <property type="project" value="TreeGrafter"/>
</dbReference>
<feature type="domain" description="N-acetyltransferase" evidence="1">
    <location>
        <begin position="1"/>
        <end position="149"/>
    </location>
</feature>
<evidence type="ECO:0000259" key="1">
    <source>
        <dbReference type="PROSITE" id="PS51186"/>
    </source>
</evidence>
<dbReference type="InterPro" id="IPR051554">
    <property type="entry name" value="Acetyltransferase_Eis"/>
</dbReference>
<comment type="caution">
    <text evidence="2">The sequence shown here is derived from an EMBL/GenBank/DDBJ whole genome shotgun (WGS) entry which is preliminary data.</text>
</comment>
<dbReference type="PANTHER" id="PTHR37817">
    <property type="entry name" value="N-ACETYLTRANSFERASE EIS"/>
    <property type="match status" value="1"/>
</dbReference>
<dbReference type="InterPro" id="IPR016181">
    <property type="entry name" value="Acyl_CoA_acyltransferase"/>
</dbReference>
<dbReference type="CDD" id="cd04301">
    <property type="entry name" value="NAT_SF"/>
    <property type="match status" value="1"/>
</dbReference>
<dbReference type="PROSITE" id="PS51186">
    <property type="entry name" value="GNAT"/>
    <property type="match status" value="1"/>
</dbReference>